<name>A0A8J4Q0M7_9MYCE</name>
<feature type="domain" description="DUF7035" evidence="6">
    <location>
        <begin position="638"/>
        <end position="771"/>
    </location>
</feature>
<feature type="transmembrane region" description="Helical" evidence="2">
    <location>
        <begin position="1302"/>
        <end position="1325"/>
    </location>
</feature>
<dbReference type="Pfam" id="PF24893">
    <property type="entry name" value="DUF7743"/>
    <property type="match status" value="1"/>
</dbReference>
<organism evidence="9 10">
    <name type="scientific">Polysphondylium violaceum</name>
    <dbReference type="NCBI Taxonomy" id="133409"/>
    <lineage>
        <taxon>Eukaryota</taxon>
        <taxon>Amoebozoa</taxon>
        <taxon>Evosea</taxon>
        <taxon>Eumycetozoa</taxon>
        <taxon>Dictyostelia</taxon>
        <taxon>Dictyosteliales</taxon>
        <taxon>Dictyosteliaceae</taxon>
        <taxon>Polysphondylium</taxon>
    </lineage>
</organism>
<feature type="domain" description="ComC supersandwich" evidence="4">
    <location>
        <begin position="1074"/>
        <end position="1279"/>
    </location>
</feature>
<evidence type="ECO:0000259" key="4">
    <source>
        <dbReference type="Pfam" id="PF22933"/>
    </source>
</evidence>
<comment type="caution">
    <text evidence="9">The sequence shown here is derived from an EMBL/GenBank/DDBJ whole genome shotgun (WGS) entry which is preliminary data.</text>
</comment>
<feature type="region of interest" description="Disordered" evidence="1">
    <location>
        <begin position="995"/>
        <end position="1021"/>
    </location>
</feature>
<dbReference type="Proteomes" id="UP000695562">
    <property type="component" value="Unassembled WGS sequence"/>
</dbReference>
<dbReference type="Pfam" id="PF23033">
    <property type="entry name" value="DUF7034"/>
    <property type="match status" value="1"/>
</dbReference>
<dbReference type="InterPro" id="IPR057709">
    <property type="entry name" value="DUF7949"/>
</dbReference>
<evidence type="ECO:0000259" key="5">
    <source>
        <dbReference type="Pfam" id="PF23033"/>
    </source>
</evidence>
<reference evidence="9" key="1">
    <citation type="submission" date="2020-01" db="EMBL/GenBank/DDBJ databases">
        <title>Development of genomics and gene disruption for Polysphondylium violaceum indicates a role for the polyketide synthase stlB in stalk morphogenesis.</title>
        <authorList>
            <person name="Narita B."/>
            <person name="Kawabe Y."/>
            <person name="Kin K."/>
            <person name="Saito T."/>
            <person name="Gibbs R."/>
            <person name="Kuspa A."/>
            <person name="Muzny D."/>
            <person name="Queller D."/>
            <person name="Richards S."/>
            <person name="Strassman J."/>
            <person name="Sucgang R."/>
            <person name="Worley K."/>
            <person name="Schaap P."/>
        </authorList>
    </citation>
    <scope>NUCLEOTIDE SEQUENCE</scope>
    <source>
        <strain evidence="9">QSvi11</strain>
    </source>
</reference>
<dbReference type="EMBL" id="AJWJ01000082">
    <property type="protein sequence ID" value="KAF2075867.1"/>
    <property type="molecule type" value="Genomic_DNA"/>
</dbReference>
<evidence type="ECO:0000259" key="6">
    <source>
        <dbReference type="Pfam" id="PF23034"/>
    </source>
</evidence>
<accession>A0A8J4Q0M7</accession>
<keyword evidence="3" id="KW-0732">Signal</keyword>
<evidence type="ECO:0008006" key="11">
    <source>
        <dbReference type="Google" id="ProtNLM"/>
    </source>
</evidence>
<feature type="signal peptide" evidence="3">
    <location>
        <begin position="1"/>
        <end position="22"/>
    </location>
</feature>
<feature type="compositionally biased region" description="Low complexity" evidence="1">
    <location>
        <begin position="995"/>
        <end position="1014"/>
    </location>
</feature>
<proteinExistence type="predicted"/>
<dbReference type="Pfam" id="PF23034">
    <property type="entry name" value="DUF7035"/>
    <property type="match status" value="1"/>
</dbReference>
<feature type="domain" description="DUF7949" evidence="8">
    <location>
        <begin position="1022"/>
        <end position="1054"/>
    </location>
</feature>
<evidence type="ECO:0000256" key="1">
    <source>
        <dbReference type="SAM" id="MobiDB-lite"/>
    </source>
</evidence>
<keyword evidence="10" id="KW-1185">Reference proteome</keyword>
<evidence type="ECO:0000256" key="2">
    <source>
        <dbReference type="SAM" id="Phobius"/>
    </source>
</evidence>
<dbReference type="PANTHER" id="PTHR31378">
    <property type="entry name" value="EGF-LIKE DOMAIN-CONTAINING PROTEIN-RELATED-RELATED"/>
    <property type="match status" value="1"/>
</dbReference>
<evidence type="ECO:0000313" key="10">
    <source>
        <dbReference type="Proteomes" id="UP000695562"/>
    </source>
</evidence>
<keyword evidence="2" id="KW-0812">Transmembrane</keyword>
<dbReference type="InterPro" id="IPR055463">
    <property type="entry name" value="DUF7035"/>
</dbReference>
<dbReference type="InterPro" id="IPR056645">
    <property type="entry name" value="DUF7743"/>
</dbReference>
<feature type="chain" id="PRO_5035284503" description="EGF-like domain-containing protein" evidence="3">
    <location>
        <begin position="23"/>
        <end position="1347"/>
    </location>
</feature>
<keyword evidence="2" id="KW-1133">Transmembrane helix</keyword>
<dbReference type="Pfam" id="PF22933">
    <property type="entry name" value="ComC_SSD"/>
    <property type="match status" value="1"/>
</dbReference>
<sequence length="1347" mass="148889">MTFMKSFSLLIICCLIISTCSSIELINLTPKGQNDRYALGSTNTCTLKYTLLVSDPSGLVQFDQVYTGGTRNANINSTTTVYTVTTEGIPLGTTEIQYSVTAGDSTQQTFSIENYNCLASPVVKFSFLLDLSPLSKQFYFKVPTLTLKNTPDITVSCTNGIICTVKQKLYNIYGLGIEYPITSFSRNFEIQVSFDATSQSGGLTQAAPFSSITPTFDSIQSLPPTGANLGFFSSYLQFSSENQNETPFFLTSQGKYPIPISGSPLGQTTYLREFISYSNPTNTIYLAKEDNPASTVAQSSPILTIVQNFPTQPVGDIAARETDPNCFVIDYSAAILTAPRTSYSITFTNRTRPLVWPFGYVSGTNHTTLMMSFSFPIANTSYNTLYSVTLLYTDSYNIFLHNVDNQAPFIESMEMIQVPNKFAVLLRMHITDSTGFLYLAQSTSKLLLLTKSDLVYGDFFDGWYERYIDLKRYGYTSSYNLCDVSNNCETYEQVPVANRVYLYPPIIQPPVFPTDFYKNTITNISFEKNNIDLTNQSVQNTMYITMSNSIPSIPPAIALPFSAGDSENDIMYDLDWFTDGQWNSSSNRFEVPFTLPMNMYTSSVRYRVSYLDNVYDADYIETFVNQVTARLSVASNNADVLGPVITSMTAFPSTTVSIETSETIQAGFDITISDDLNGFRNGNITLVNSYGVEYFYEFLLKNATNTLSAKEHVFRFAFFVDANCLATTYSIKKLYLFDNAGLMSTYGVDDSRKALYTFDFNQIPTVSVSCNYVHPPDDSPPLLKSLSAPATLDVSDSSRLVNIQLVVQDVGSGINLNINPTVYLQGLGFDMVECKTSLINSNKTTSTYRCSTSVPFLFGYPEGIFLSVYGIVDNHSNYRGYSTSLLKDSSLQSRIPTYKIAGIIPPIIASTSSIGKDGGVLSIYGNGFSLTDQSFVQIDLLDGQGYKPVLQTFNGSSLLVVNIFDKLFSPFKIKVLANSLKSNEYIVKPIGYVDSSSSSDSSDSSDSNVDSSVDSSDENESCINNCGGPERGICTTKGCKCNTGWIGVDCMSKVAPIDLPKTNTTNPSVDIILNNSNIKFKGSVSIISLVERSNTDQIVNEYPIDTWAHSNEIIDGIENNHYAKILVNKNDQSYVNLNVTTQFFGQDRNITFAGMAYLMNQNTMKFSINITKYTFTSQTNYLQVVMAASMSADTGDSICSEQFYGSLSNSEYFKLQVDDTSLYGKFIKRAIIDKRIETITNTFLNDTMITKPKESSTLIGINVRYYQQSVQLDPDFSMLVEISKASKTCSAKDKAGLTTAQLAGIIVAASVVFIGLAIVGGFFLFKRFKYSAPILKMRNLGKKNNSA</sequence>
<feature type="domain" description="DUF7743" evidence="7">
    <location>
        <begin position="402"/>
        <end position="502"/>
    </location>
</feature>
<evidence type="ECO:0000259" key="7">
    <source>
        <dbReference type="Pfam" id="PF24893"/>
    </source>
</evidence>
<protein>
    <recommendedName>
        <fullName evidence="11">EGF-like domain-containing protein</fullName>
    </recommendedName>
</protein>
<dbReference type="InterPro" id="IPR055462">
    <property type="entry name" value="DUF7034"/>
</dbReference>
<dbReference type="InterPro" id="IPR054484">
    <property type="entry name" value="ComC_SSD"/>
</dbReference>
<evidence type="ECO:0000313" key="9">
    <source>
        <dbReference type="EMBL" id="KAF2075867.1"/>
    </source>
</evidence>
<evidence type="ECO:0000256" key="3">
    <source>
        <dbReference type="SAM" id="SignalP"/>
    </source>
</evidence>
<dbReference type="Pfam" id="PF25820">
    <property type="entry name" value="DUF7949"/>
    <property type="match status" value="1"/>
</dbReference>
<gene>
    <name evidence="9" type="ORF">CYY_002803</name>
</gene>
<evidence type="ECO:0000259" key="8">
    <source>
        <dbReference type="Pfam" id="PF25820"/>
    </source>
</evidence>
<keyword evidence="2" id="KW-0472">Membrane</keyword>
<feature type="domain" description="DUF7034" evidence="5">
    <location>
        <begin position="781"/>
        <end position="897"/>
    </location>
</feature>